<evidence type="ECO:0000256" key="2">
    <source>
        <dbReference type="ARBA" id="ARBA00022741"/>
    </source>
</evidence>
<evidence type="ECO:0000256" key="4">
    <source>
        <dbReference type="ARBA" id="ARBA00023224"/>
    </source>
</evidence>
<dbReference type="InterPro" id="IPR027417">
    <property type="entry name" value="P-loop_NTPase"/>
</dbReference>
<dbReference type="PRINTS" id="PR00318">
    <property type="entry name" value="GPROTEINA"/>
</dbReference>
<feature type="binding site" evidence="5">
    <location>
        <begin position="82"/>
        <end position="85"/>
    </location>
    <ligand>
        <name>GTP</name>
        <dbReference type="ChEBI" id="CHEBI:37565"/>
    </ligand>
</feature>
<dbReference type="Gene3D" id="3.40.50.300">
    <property type="entry name" value="P-loop containing nucleotide triphosphate hydrolases"/>
    <property type="match status" value="1"/>
</dbReference>
<dbReference type="GO" id="GO:0005834">
    <property type="term" value="C:heterotrimeric G-protein complex"/>
    <property type="evidence" value="ECO:0007669"/>
    <property type="project" value="TreeGrafter"/>
</dbReference>
<keyword evidence="4" id="KW-0807">Transducer</keyword>
<sequence>MYVHNIHICMFINAGQRAERRKWIRVFKDNIDLIMYVMSLSSYDQVLFEDNTTRCYDETFKVFEEISQNPIFMYTDFAVFFNKVDIFDVKIAIFKESTQTMVNNANPKDLKDDDAEFKRPQRDIFFHVTCATDTRQMQQVINDVQFGIVRRQLETAELA</sequence>
<dbReference type="GO" id="GO:0031683">
    <property type="term" value="F:G-protein beta/gamma-subunit complex binding"/>
    <property type="evidence" value="ECO:0007669"/>
    <property type="project" value="InterPro"/>
</dbReference>
<dbReference type="SUPFAM" id="SSF52540">
    <property type="entry name" value="P-loop containing nucleoside triphosphate hydrolases"/>
    <property type="match status" value="1"/>
</dbReference>
<evidence type="ECO:0000256" key="3">
    <source>
        <dbReference type="ARBA" id="ARBA00023134"/>
    </source>
</evidence>
<keyword evidence="2 5" id="KW-0547">Nucleotide-binding</keyword>
<name>X6MWI4_RETFI</name>
<keyword evidence="1" id="KW-0479">Metal-binding</keyword>
<gene>
    <name evidence="6" type="ORF">RFI_19076</name>
</gene>
<keyword evidence="3 5" id="KW-0342">GTP-binding</keyword>
<evidence type="ECO:0000313" key="7">
    <source>
        <dbReference type="Proteomes" id="UP000023152"/>
    </source>
</evidence>
<dbReference type="GO" id="GO:0005737">
    <property type="term" value="C:cytoplasm"/>
    <property type="evidence" value="ECO:0007669"/>
    <property type="project" value="TreeGrafter"/>
</dbReference>
<evidence type="ECO:0000256" key="1">
    <source>
        <dbReference type="ARBA" id="ARBA00022723"/>
    </source>
</evidence>
<protein>
    <submittedName>
        <fullName evidence="6">Uncharacterized protein</fullName>
    </submittedName>
</protein>
<dbReference type="InterPro" id="IPR001019">
    <property type="entry name" value="Gprotein_alpha_su"/>
</dbReference>
<dbReference type="GO" id="GO:0001664">
    <property type="term" value="F:G protein-coupled receptor binding"/>
    <property type="evidence" value="ECO:0007669"/>
    <property type="project" value="TreeGrafter"/>
</dbReference>
<dbReference type="AlphaFoldDB" id="X6MWI4"/>
<dbReference type="GO" id="GO:0003924">
    <property type="term" value="F:GTPase activity"/>
    <property type="evidence" value="ECO:0007669"/>
    <property type="project" value="InterPro"/>
</dbReference>
<dbReference type="PANTHER" id="PTHR10218">
    <property type="entry name" value="GTP-BINDING PROTEIN ALPHA SUBUNIT"/>
    <property type="match status" value="1"/>
</dbReference>
<evidence type="ECO:0000256" key="5">
    <source>
        <dbReference type="PIRSR" id="PIRSR601019-1"/>
    </source>
</evidence>
<reference evidence="6 7" key="1">
    <citation type="journal article" date="2013" name="Curr. Biol.">
        <title>The Genome of the Foraminiferan Reticulomyxa filosa.</title>
        <authorList>
            <person name="Glockner G."/>
            <person name="Hulsmann N."/>
            <person name="Schleicher M."/>
            <person name="Noegel A.A."/>
            <person name="Eichinger L."/>
            <person name="Gallinger C."/>
            <person name="Pawlowski J."/>
            <person name="Sierra R."/>
            <person name="Euteneuer U."/>
            <person name="Pillet L."/>
            <person name="Moustafa A."/>
            <person name="Platzer M."/>
            <person name="Groth M."/>
            <person name="Szafranski K."/>
            <person name="Schliwa M."/>
        </authorList>
    </citation>
    <scope>NUCLEOTIDE SEQUENCE [LARGE SCALE GENOMIC DNA]</scope>
</reference>
<evidence type="ECO:0000313" key="6">
    <source>
        <dbReference type="EMBL" id="ETO18204.1"/>
    </source>
</evidence>
<accession>X6MWI4</accession>
<dbReference type="PROSITE" id="PS51882">
    <property type="entry name" value="G_ALPHA"/>
    <property type="match status" value="1"/>
</dbReference>
<comment type="caution">
    <text evidence="6">The sequence shown here is derived from an EMBL/GenBank/DDBJ whole genome shotgun (WGS) entry which is preliminary data.</text>
</comment>
<dbReference type="GO" id="GO:0005525">
    <property type="term" value="F:GTP binding"/>
    <property type="evidence" value="ECO:0007669"/>
    <property type="project" value="UniProtKB-KW"/>
</dbReference>
<dbReference type="GO" id="GO:0046872">
    <property type="term" value="F:metal ion binding"/>
    <property type="evidence" value="ECO:0007669"/>
    <property type="project" value="UniProtKB-KW"/>
</dbReference>
<dbReference type="PANTHER" id="PTHR10218:SF302">
    <property type="entry name" value="GUANINE NUCLEOTIDE-BINDING PROTEIN ALPHA-5 SUBUNIT"/>
    <property type="match status" value="1"/>
</dbReference>
<dbReference type="Proteomes" id="UP000023152">
    <property type="component" value="Unassembled WGS sequence"/>
</dbReference>
<dbReference type="OMA" id="HFVISAR"/>
<feature type="binding site" evidence="5">
    <location>
        <position position="131"/>
    </location>
    <ligand>
        <name>GTP</name>
        <dbReference type="ChEBI" id="CHEBI:37565"/>
    </ligand>
</feature>
<proteinExistence type="predicted"/>
<dbReference type="EMBL" id="ASPP01015328">
    <property type="protein sequence ID" value="ETO18204.1"/>
    <property type="molecule type" value="Genomic_DNA"/>
</dbReference>
<organism evidence="6 7">
    <name type="scientific">Reticulomyxa filosa</name>
    <dbReference type="NCBI Taxonomy" id="46433"/>
    <lineage>
        <taxon>Eukaryota</taxon>
        <taxon>Sar</taxon>
        <taxon>Rhizaria</taxon>
        <taxon>Retaria</taxon>
        <taxon>Foraminifera</taxon>
        <taxon>Monothalamids</taxon>
        <taxon>Reticulomyxidae</taxon>
        <taxon>Reticulomyxa</taxon>
    </lineage>
</organism>
<dbReference type="SMART" id="SM00275">
    <property type="entry name" value="G_alpha"/>
    <property type="match status" value="1"/>
</dbReference>
<keyword evidence="7" id="KW-1185">Reference proteome</keyword>
<dbReference type="FunFam" id="3.40.50.300:FF:000720">
    <property type="entry name" value="Guanine nucleotide-binding protein G(k) subunit alpha"/>
    <property type="match status" value="1"/>
</dbReference>
<dbReference type="OrthoDB" id="5817230at2759"/>
<dbReference type="GO" id="GO:0007188">
    <property type="term" value="P:adenylate cyclase-modulating G protein-coupled receptor signaling pathway"/>
    <property type="evidence" value="ECO:0007669"/>
    <property type="project" value="TreeGrafter"/>
</dbReference>
<dbReference type="Pfam" id="PF00503">
    <property type="entry name" value="G-alpha"/>
    <property type="match status" value="1"/>
</dbReference>